<sequence length="590" mass="66997">MTTLQKLFPDIVLGKLAAPADHPGYLYDGFNPSTQTLPKGHTKAPGRRPFGVETVFERDVGIKLRDGVTIYTDIFRPATSNNEAGKVPAVIPWSPYGKTGRGPQNYDTMGPFRMGIPLDRTSGYEKFEAPDPAEWAERGYAIINVDARGAGDSEGDIVFWGQQEAEDIYDVVDWVYRQPWCNGSVAFAGNSWLAISQINFASRFSHPAVKALAPWEALTDVYRQNVIRGGVPRIKFVEMILKGFAGHSRAENFGEMYSKHPFHDDYWEDKTFKVENIKDVPMYLTASYSTGIHSEGSFHTFMKAQTKQKWLRVHASQEWHDIYRDEINDELQQFYDHYCKGIDNGWKDTPRFRLSLLGFNGSPAKTIVERPEETWPIPRTKEVKYYLDSTQKKLSTSPLQDEASASYEAHSLTDTVDFTFKFEKYTELAGYPVVKVWMSCKEKDDMDVHVQIRKVSRDGRPLKYLNYPCPIPEEEVADTNVAKFLGPDGMLRASSSCTNEYRDGRPFYTLTRSEPIPAGTVVPLEIPIWPIGMVFEEGESVMLRIAGHDLRLPEVERLRPTEPIDENIGRHVVHTGGRYDSHVILPVISQ</sequence>
<evidence type="ECO:0000259" key="2">
    <source>
        <dbReference type="SMART" id="SM00939"/>
    </source>
</evidence>
<evidence type="ECO:0000256" key="1">
    <source>
        <dbReference type="ARBA" id="ARBA00022801"/>
    </source>
</evidence>
<dbReference type="InterPro" id="IPR008979">
    <property type="entry name" value="Galactose-bd-like_sf"/>
</dbReference>
<dbReference type="OrthoDB" id="2578740at2759"/>
<dbReference type="Gene3D" id="3.40.50.1820">
    <property type="entry name" value="alpha/beta hydrolase"/>
    <property type="match status" value="1"/>
</dbReference>
<dbReference type="GO" id="GO:0008239">
    <property type="term" value="F:dipeptidyl-peptidase activity"/>
    <property type="evidence" value="ECO:0007669"/>
    <property type="project" value="InterPro"/>
</dbReference>
<dbReference type="EMBL" id="WWBZ02000016">
    <property type="protein sequence ID" value="KAF4309321.1"/>
    <property type="molecule type" value="Genomic_DNA"/>
</dbReference>
<dbReference type="Pfam" id="PF08530">
    <property type="entry name" value="PepX_C"/>
    <property type="match status" value="1"/>
</dbReference>
<keyword evidence="4" id="KW-1185">Reference proteome</keyword>
<name>A0A8H4IXE1_9PEZI</name>
<dbReference type="AlphaFoldDB" id="A0A8H4IXE1"/>
<evidence type="ECO:0000313" key="4">
    <source>
        <dbReference type="Proteomes" id="UP000572817"/>
    </source>
</evidence>
<protein>
    <submittedName>
        <fullName evidence="3">Peptidase S9/S15</fullName>
    </submittedName>
</protein>
<feature type="domain" description="Xaa-Pro dipeptidyl-peptidase C-terminal" evidence="2">
    <location>
        <begin position="332"/>
        <end position="584"/>
    </location>
</feature>
<comment type="caution">
    <text evidence="3">The sequence shown here is derived from an EMBL/GenBank/DDBJ whole genome shotgun (WGS) entry which is preliminary data.</text>
</comment>
<reference evidence="3" key="1">
    <citation type="submission" date="2020-04" db="EMBL/GenBank/DDBJ databases">
        <title>Genome Assembly and Annotation of Botryosphaeria dothidea sdau 11-99, a Latent Pathogen of Apple Fruit Ring Rot in China.</title>
        <authorList>
            <person name="Yu C."/>
            <person name="Diao Y."/>
            <person name="Lu Q."/>
            <person name="Zhao J."/>
            <person name="Cui S."/>
            <person name="Peng C."/>
            <person name="He B."/>
            <person name="Liu H."/>
        </authorList>
    </citation>
    <scope>NUCLEOTIDE SEQUENCE [LARGE SCALE GENOMIC DNA]</scope>
    <source>
        <strain evidence="3">Sdau11-99</strain>
    </source>
</reference>
<dbReference type="PANTHER" id="PTHR43056:SF10">
    <property type="entry name" value="COCE_NOND FAMILY, PUTATIVE (AFU_ORTHOLOGUE AFUA_7G00600)-RELATED"/>
    <property type="match status" value="1"/>
</dbReference>
<dbReference type="InterPro" id="IPR000383">
    <property type="entry name" value="Xaa-Pro-like_dom"/>
</dbReference>
<dbReference type="NCBIfam" id="TIGR00976">
    <property type="entry name" value="CocE_NonD"/>
    <property type="match status" value="1"/>
</dbReference>
<dbReference type="SUPFAM" id="SSF53474">
    <property type="entry name" value="alpha/beta-Hydrolases"/>
    <property type="match status" value="1"/>
</dbReference>
<gene>
    <name evidence="3" type="ORF">GTA08_BOTSDO02299</name>
</gene>
<dbReference type="InterPro" id="IPR013736">
    <property type="entry name" value="Xaa-Pro_dipept_C"/>
</dbReference>
<keyword evidence="1" id="KW-0378">Hydrolase</keyword>
<organism evidence="3 4">
    <name type="scientific">Botryosphaeria dothidea</name>
    <dbReference type="NCBI Taxonomy" id="55169"/>
    <lineage>
        <taxon>Eukaryota</taxon>
        <taxon>Fungi</taxon>
        <taxon>Dikarya</taxon>
        <taxon>Ascomycota</taxon>
        <taxon>Pezizomycotina</taxon>
        <taxon>Dothideomycetes</taxon>
        <taxon>Dothideomycetes incertae sedis</taxon>
        <taxon>Botryosphaeriales</taxon>
        <taxon>Botryosphaeriaceae</taxon>
        <taxon>Botryosphaeria</taxon>
    </lineage>
</organism>
<dbReference type="PANTHER" id="PTHR43056">
    <property type="entry name" value="PEPTIDASE S9 PROLYL OLIGOPEPTIDASE"/>
    <property type="match status" value="1"/>
</dbReference>
<dbReference type="InterPro" id="IPR005674">
    <property type="entry name" value="CocE/Ser_esterase"/>
</dbReference>
<proteinExistence type="predicted"/>
<dbReference type="Gene3D" id="1.10.3020.20">
    <property type="match status" value="1"/>
</dbReference>
<dbReference type="InterPro" id="IPR050585">
    <property type="entry name" value="Xaa-Pro_dipeptidyl-ppase/CocE"/>
</dbReference>
<evidence type="ECO:0000313" key="3">
    <source>
        <dbReference type="EMBL" id="KAF4309321.1"/>
    </source>
</evidence>
<dbReference type="Proteomes" id="UP000572817">
    <property type="component" value="Unassembled WGS sequence"/>
</dbReference>
<dbReference type="InterPro" id="IPR029058">
    <property type="entry name" value="AB_hydrolase_fold"/>
</dbReference>
<dbReference type="SUPFAM" id="SSF49785">
    <property type="entry name" value="Galactose-binding domain-like"/>
    <property type="match status" value="1"/>
</dbReference>
<accession>A0A8H4IXE1</accession>
<dbReference type="Pfam" id="PF02129">
    <property type="entry name" value="Peptidase_S15"/>
    <property type="match status" value="1"/>
</dbReference>
<dbReference type="Gene3D" id="2.60.120.260">
    <property type="entry name" value="Galactose-binding domain-like"/>
    <property type="match status" value="1"/>
</dbReference>
<dbReference type="SMART" id="SM00939">
    <property type="entry name" value="PepX_C"/>
    <property type="match status" value="1"/>
</dbReference>